<keyword evidence="5" id="KW-0833">Ubl conjugation pathway</keyword>
<keyword evidence="4" id="KW-0863">Zinc-finger</keyword>
<keyword evidence="1" id="KW-0808">Transferase</keyword>
<dbReference type="GO" id="GO:0016567">
    <property type="term" value="P:protein ubiquitination"/>
    <property type="evidence" value="ECO:0007669"/>
    <property type="project" value="InterPro"/>
</dbReference>
<keyword evidence="3" id="KW-0677">Repeat</keyword>
<keyword evidence="2" id="KW-0479">Metal-binding</keyword>
<name>K1WAW6_MARBU</name>
<dbReference type="KEGG" id="mbe:MBM_07156"/>
<evidence type="ECO:0000256" key="6">
    <source>
        <dbReference type="ARBA" id="ARBA00022833"/>
    </source>
</evidence>
<organism evidence="9 10">
    <name type="scientific">Marssonina brunnea f. sp. multigermtubi (strain MB_m1)</name>
    <name type="common">Marssonina leaf spot fungus</name>
    <dbReference type="NCBI Taxonomy" id="1072389"/>
    <lineage>
        <taxon>Eukaryota</taxon>
        <taxon>Fungi</taxon>
        <taxon>Dikarya</taxon>
        <taxon>Ascomycota</taxon>
        <taxon>Pezizomycotina</taxon>
        <taxon>Leotiomycetes</taxon>
        <taxon>Helotiales</taxon>
        <taxon>Drepanopezizaceae</taxon>
        <taxon>Drepanopeziza</taxon>
    </lineage>
</organism>
<keyword evidence="6" id="KW-0862">Zinc</keyword>
<dbReference type="SUPFAM" id="SSF57850">
    <property type="entry name" value="RING/U-box"/>
    <property type="match status" value="1"/>
</dbReference>
<dbReference type="OrthoDB" id="10009520at2759"/>
<feature type="compositionally biased region" description="Basic and acidic residues" evidence="7">
    <location>
        <begin position="369"/>
        <end position="379"/>
    </location>
</feature>
<feature type="region of interest" description="Disordered" evidence="7">
    <location>
        <begin position="350"/>
        <end position="379"/>
    </location>
</feature>
<sequence length="402" mass="44711">MHTVNNARSPPSTPAPSPNRAGITANQQDKAQSPPSHPSIASLTSTNVPGSSDGSRPAHDHVSRKKGCEICMENFGEDQFPFRCYKCLRKKFCISCIKEWFLLSCMDPSNIPVRCCVPIPVALVDDLLSIEEVEYYKSKFVEHSTQNPLYCPNPTCSTFIPPRLFYDPKKASPVPQAEALIDNYDCGYPMQVDTPRLVGNVTCPTCQALVCLSCRSSHENFLEATTGEILEKEDFKRCPECAIGIQKIGGCDLVVCRCGTCFCWECLQLNNFCICSRQYEGADETGEIDVDENGNSHDTKDALGSAVSEGGWNWGWRCEHKWTAPNVFFPREGQECYRCVETIKFADPAETDANSPTRSEDMVESSPAIDKEEPLEPRPDRTPWECKYCSMLICGDCKVAEG</sequence>
<accession>K1WAW6</accession>
<protein>
    <submittedName>
        <fullName evidence="9">RING finger protein</fullName>
    </submittedName>
</protein>
<evidence type="ECO:0000259" key="8">
    <source>
        <dbReference type="PROSITE" id="PS51873"/>
    </source>
</evidence>
<dbReference type="OMA" id="CRSSHEN"/>
<feature type="region of interest" description="Disordered" evidence="7">
    <location>
        <begin position="1"/>
        <end position="61"/>
    </location>
</feature>
<evidence type="ECO:0000256" key="4">
    <source>
        <dbReference type="ARBA" id="ARBA00022771"/>
    </source>
</evidence>
<dbReference type="InterPro" id="IPR044066">
    <property type="entry name" value="TRIAD_supradom"/>
</dbReference>
<evidence type="ECO:0000256" key="1">
    <source>
        <dbReference type="ARBA" id="ARBA00022679"/>
    </source>
</evidence>
<reference evidence="9 10" key="1">
    <citation type="journal article" date="2012" name="BMC Genomics">
        <title>Sequencing the genome of Marssonina brunnea reveals fungus-poplar co-evolution.</title>
        <authorList>
            <person name="Zhu S."/>
            <person name="Cao Y.-Z."/>
            <person name="Jiang C."/>
            <person name="Tan B.-Y."/>
            <person name="Wang Z."/>
            <person name="Feng S."/>
            <person name="Zhang L."/>
            <person name="Su X.-H."/>
            <person name="Brejova B."/>
            <person name="Vinar T."/>
            <person name="Xu M."/>
            <person name="Wang M.-X."/>
            <person name="Zhang S.-G."/>
            <person name="Huang M.-R."/>
            <person name="Wu R."/>
            <person name="Zhou Y."/>
        </authorList>
    </citation>
    <scope>NUCLEOTIDE SEQUENCE [LARGE SCALE GENOMIC DNA]</scope>
    <source>
        <strain evidence="9 10">MB_m1</strain>
    </source>
</reference>
<dbReference type="Gene3D" id="1.20.120.1750">
    <property type="match status" value="1"/>
</dbReference>
<dbReference type="InterPro" id="IPR031127">
    <property type="entry name" value="E3_UB_ligase_RBR"/>
</dbReference>
<keyword evidence="10" id="KW-1185">Reference proteome</keyword>
<evidence type="ECO:0000256" key="3">
    <source>
        <dbReference type="ARBA" id="ARBA00022737"/>
    </source>
</evidence>
<evidence type="ECO:0000256" key="7">
    <source>
        <dbReference type="SAM" id="MobiDB-lite"/>
    </source>
</evidence>
<dbReference type="InParanoid" id="K1WAW6"/>
<feature type="compositionally biased region" description="Polar residues" evidence="7">
    <location>
        <begin position="24"/>
        <end position="54"/>
    </location>
</feature>
<dbReference type="eggNOG" id="KOG1812">
    <property type="taxonomic scope" value="Eukaryota"/>
</dbReference>
<evidence type="ECO:0000313" key="10">
    <source>
        <dbReference type="Proteomes" id="UP000006753"/>
    </source>
</evidence>
<proteinExistence type="predicted"/>
<dbReference type="EMBL" id="JH921445">
    <property type="protein sequence ID" value="EKD14435.1"/>
    <property type="molecule type" value="Genomic_DNA"/>
</dbReference>
<gene>
    <name evidence="9" type="ORF">MBM_07156</name>
</gene>
<evidence type="ECO:0000313" key="9">
    <source>
        <dbReference type="EMBL" id="EKD14435.1"/>
    </source>
</evidence>
<dbReference type="GO" id="GO:0004842">
    <property type="term" value="F:ubiquitin-protein transferase activity"/>
    <property type="evidence" value="ECO:0007669"/>
    <property type="project" value="InterPro"/>
</dbReference>
<dbReference type="PANTHER" id="PTHR11685">
    <property type="entry name" value="RBR FAMILY RING FINGER AND IBR DOMAIN-CONTAINING"/>
    <property type="match status" value="1"/>
</dbReference>
<dbReference type="AlphaFoldDB" id="K1WAW6"/>
<dbReference type="Proteomes" id="UP000006753">
    <property type="component" value="Unassembled WGS sequence"/>
</dbReference>
<dbReference type="GO" id="GO:0008270">
    <property type="term" value="F:zinc ion binding"/>
    <property type="evidence" value="ECO:0007669"/>
    <property type="project" value="UniProtKB-KW"/>
</dbReference>
<dbReference type="PROSITE" id="PS51873">
    <property type="entry name" value="TRIAD"/>
    <property type="match status" value="1"/>
</dbReference>
<evidence type="ECO:0000256" key="5">
    <source>
        <dbReference type="ARBA" id="ARBA00022786"/>
    </source>
</evidence>
<evidence type="ECO:0000256" key="2">
    <source>
        <dbReference type="ARBA" id="ARBA00022723"/>
    </source>
</evidence>
<feature type="domain" description="RING-type" evidence="8">
    <location>
        <begin position="64"/>
        <end position="286"/>
    </location>
</feature>
<dbReference type="HOGENOM" id="CLU_652125_0_0_1"/>
<feature type="compositionally biased region" description="Low complexity" evidence="7">
    <location>
        <begin position="1"/>
        <end position="10"/>
    </location>
</feature>